<dbReference type="Pfam" id="PF00263">
    <property type="entry name" value="Secretin"/>
    <property type="match status" value="1"/>
</dbReference>
<evidence type="ECO:0000259" key="4">
    <source>
        <dbReference type="Pfam" id="PF13629"/>
    </source>
</evidence>
<name>A0ABX1PY83_9RHOO</name>
<feature type="region of interest" description="Disordered" evidence="2">
    <location>
        <begin position="461"/>
        <end position="488"/>
    </location>
</feature>
<dbReference type="PANTHER" id="PTHR30332:SF17">
    <property type="entry name" value="TYPE IV PILIATION SYSTEM PROTEIN DR_0774-RELATED"/>
    <property type="match status" value="1"/>
</dbReference>
<protein>
    <submittedName>
        <fullName evidence="5">Type II and III secretion system protein family protein</fullName>
    </submittedName>
</protein>
<evidence type="ECO:0000256" key="1">
    <source>
        <dbReference type="RuleBase" id="RU004003"/>
    </source>
</evidence>
<evidence type="ECO:0000256" key="2">
    <source>
        <dbReference type="SAM" id="MobiDB-lite"/>
    </source>
</evidence>
<dbReference type="Pfam" id="PF13629">
    <property type="entry name" value="T2SS-T3SS_pil_N"/>
    <property type="match status" value="1"/>
</dbReference>
<evidence type="ECO:0000313" key="6">
    <source>
        <dbReference type="Proteomes" id="UP000623795"/>
    </source>
</evidence>
<organism evidence="5 6">
    <name type="scientific">Aromatoleum toluvorans</name>
    <dbReference type="NCBI Taxonomy" id="92002"/>
    <lineage>
        <taxon>Bacteria</taxon>
        <taxon>Pseudomonadati</taxon>
        <taxon>Pseudomonadota</taxon>
        <taxon>Betaproteobacteria</taxon>
        <taxon>Rhodocyclales</taxon>
        <taxon>Rhodocyclaceae</taxon>
        <taxon>Aromatoleum</taxon>
    </lineage>
</organism>
<sequence length="488" mass="51233">MSAIAAKTPPAKAPDRGVETVYAESAEIGPAMNLMLGKSTLLRLPGAIDRISVGNPNVADVTLISARELYLLGKTVGSTNVILWRKGGATTIVDVSVNVDAGRLQSRIHELLPGEQGIRVTTAAESIVLTGEVSSSLRAEEAVSIAEAYVRNLNRGLVLPVVAGGGQVASGTTISVGESRSTTGAVRAAGSQVVNMMRVSAPQQVMLEVKVAEISKTLLDKLGAEFRFSTTGGNWTYSIINSLLTDSAGVLTAIKSPTKLLAIDAEKRDGLLKILAEPNIVAISGQEGSFLAGGKIFIPVARANATTGGTTITLEEKEFGVGLKFTPTVLDGGRINLKVAPEVSELSQTGSPFTTIDGTTAILPSFTVRRAQTTVQLIDGQSFAIAGLIKNNVTESVKRFPGLGEIPILGALFRSSEFQTDRSELMFVITPRLVKPLAANYALPTDNFVPPSRGEFFLEGRMEGRPSFDEAPAGNTPSAPADGGFQTR</sequence>
<dbReference type="Proteomes" id="UP000623795">
    <property type="component" value="Unassembled WGS sequence"/>
</dbReference>
<proteinExistence type="inferred from homology"/>
<dbReference type="PANTHER" id="PTHR30332">
    <property type="entry name" value="PROBABLE GENERAL SECRETION PATHWAY PROTEIN D"/>
    <property type="match status" value="1"/>
</dbReference>
<dbReference type="InterPro" id="IPR050810">
    <property type="entry name" value="Bact_Secretion_Sys_Channel"/>
</dbReference>
<feature type="domain" description="Type II/III secretion system secretin-like" evidence="3">
    <location>
        <begin position="267"/>
        <end position="435"/>
    </location>
</feature>
<dbReference type="InterPro" id="IPR001775">
    <property type="entry name" value="GspD/PilQ"/>
</dbReference>
<reference evidence="5 6" key="1">
    <citation type="submission" date="2019-12" db="EMBL/GenBank/DDBJ databases">
        <title>Comparative genomics gives insights into the taxonomy of the Azoarcus-Aromatoleum group and reveals separate origins of nif in the plant-associated Azoarcus and non-plant-associated Aromatoleum sub-groups.</title>
        <authorList>
            <person name="Lafos M."/>
            <person name="Maluk M."/>
            <person name="Batista M."/>
            <person name="Junghare M."/>
            <person name="Carmona M."/>
            <person name="Faoro H."/>
            <person name="Cruz L.M."/>
            <person name="Battistoni F."/>
            <person name="De Souza E."/>
            <person name="Pedrosa F."/>
            <person name="Chen W.-M."/>
            <person name="Poole P.S."/>
            <person name="Dixon R.A."/>
            <person name="James E.K."/>
        </authorList>
    </citation>
    <scope>NUCLEOTIDE SEQUENCE [LARGE SCALE GENOMIC DNA]</scope>
    <source>
        <strain evidence="5 6">Td21</strain>
    </source>
</reference>
<evidence type="ECO:0000259" key="3">
    <source>
        <dbReference type="Pfam" id="PF00263"/>
    </source>
</evidence>
<dbReference type="PRINTS" id="PR00811">
    <property type="entry name" value="BCTERIALGSPD"/>
</dbReference>
<feature type="domain" description="Pilus formation protein N-terminal" evidence="4">
    <location>
        <begin position="31"/>
        <end position="97"/>
    </location>
</feature>
<gene>
    <name evidence="5" type="ORF">GPA22_04920</name>
</gene>
<comment type="similarity">
    <text evidence="1">Belongs to the bacterial secretin family.</text>
</comment>
<evidence type="ECO:0000313" key="5">
    <source>
        <dbReference type="EMBL" id="NMG43071.1"/>
    </source>
</evidence>
<keyword evidence="6" id="KW-1185">Reference proteome</keyword>
<comment type="caution">
    <text evidence="5">The sequence shown here is derived from an EMBL/GenBank/DDBJ whole genome shotgun (WGS) entry which is preliminary data.</text>
</comment>
<dbReference type="InterPro" id="IPR004846">
    <property type="entry name" value="T2SS/T3SS_dom"/>
</dbReference>
<dbReference type="InterPro" id="IPR032789">
    <property type="entry name" value="T2SS-T3SS_pil_N"/>
</dbReference>
<accession>A0ABX1PY83</accession>
<dbReference type="EMBL" id="WTVN01000005">
    <property type="protein sequence ID" value="NMG43071.1"/>
    <property type="molecule type" value="Genomic_DNA"/>
</dbReference>